<dbReference type="Proteomes" id="UP000195807">
    <property type="component" value="Chromosome"/>
</dbReference>
<gene>
    <name evidence="2" type="ORF">A9D14_06620</name>
</gene>
<name>A0A1Z1FAX4_9SPHN</name>
<comment type="similarity">
    <text evidence="1">Belongs to the TelA family.</text>
</comment>
<dbReference type="EMBL" id="CP019602">
    <property type="protein sequence ID" value="ARU15915.1"/>
    <property type="molecule type" value="Genomic_DNA"/>
</dbReference>
<dbReference type="InterPro" id="IPR008863">
    <property type="entry name" value="Toxic_anion-R_TelA"/>
</dbReference>
<dbReference type="PANTHER" id="PTHR38432">
    <property type="entry name" value="TELA-LIKE PROTEIN SAOUHSC_01408"/>
    <property type="match status" value="1"/>
</dbReference>
<reference evidence="2 3" key="1">
    <citation type="submission" date="2017-01" db="EMBL/GenBank/DDBJ databases">
        <title>Complete genome sequence of esterase-producing bacterium Croceicoccus marinus E4A9.</title>
        <authorList>
            <person name="Wu Y.-H."/>
            <person name="Cheng H."/>
            <person name="Xu L."/>
            <person name="Huo Y.-Y."/>
            <person name="Wang C.-S."/>
            <person name="Xu X.-W."/>
        </authorList>
    </citation>
    <scope>NUCLEOTIDE SEQUENCE [LARGE SCALE GENOMIC DNA]</scope>
    <source>
        <strain evidence="2 3">E4A9</strain>
    </source>
</reference>
<dbReference type="Pfam" id="PF05816">
    <property type="entry name" value="TelA"/>
    <property type="match status" value="1"/>
</dbReference>
<organism evidence="2 3">
    <name type="scientific">Croceicoccus marinus</name>
    <dbReference type="NCBI Taxonomy" id="450378"/>
    <lineage>
        <taxon>Bacteria</taxon>
        <taxon>Pseudomonadati</taxon>
        <taxon>Pseudomonadota</taxon>
        <taxon>Alphaproteobacteria</taxon>
        <taxon>Sphingomonadales</taxon>
        <taxon>Erythrobacteraceae</taxon>
        <taxon>Croceicoccus</taxon>
    </lineage>
</organism>
<proteinExistence type="inferred from homology"/>
<evidence type="ECO:0000256" key="1">
    <source>
        <dbReference type="ARBA" id="ARBA00005541"/>
    </source>
</evidence>
<protein>
    <submittedName>
        <fullName evidence="2">Toxic anion resistance protein</fullName>
    </submittedName>
</protein>
<evidence type="ECO:0000313" key="2">
    <source>
        <dbReference type="EMBL" id="ARU15915.1"/>
    </source>
</evidence>
<accession>A0A1Z1FAX4</accession>
<dbReference type="AlphaFoldDB" id="A0A1Z1FAX4"/>
<sequence length="392" mass="43017">MESSMSDLTLTAPEPVKPVAIEKAAGLVPVSNEVRSELQTKVESYVSQLVSLDPQGPDFSTKVNQITSIGQKEIVALASQSNRFLDRPTKSMEGEGSVGQRLMELRHVVEDLDPGKDNSLLKPRKLFGIIPFGNRLTAYFDKYSSAQTHIQAVLSHLASGKDELLQDNIAIDTERRKMWEQMGKLEQMIVIAKSLDTKIEDAANNLDATDPAKAKALRESALFYVRQRTTDLLTQMAVTVQGYLALDLIKKNNIELIKGVDRASTTTITALRTAVTVAQALANQRLVLQQITALNTTTSNIIDSTSQLLRDQTGKIHEQAASATIQVEVLQRAFQNIYDTMDMVDNFKFKALGNMKATIDTLSAETEKSKGYIARAQGSGQAVTHDPLLTPA</sequence>
<dbReference type="KEGG" id="cman:A9D14_06620"/>
<keyword evidence="3" id="KW-1185">Reference proteome</keyword>
<dbReference type="PANTHER" id="PTHR38432:SF1">
    <property type="entry name" value="TELA-LIKE PROTEIN SAOUHSC_01408"/>
    <property type="match status" value="1"/>
</dbReference>
<dbReference type="STRING" id="450378.GCA_001661675_01326"/>
<evidence type="ECO:0000313" key="3">
    <source>
        <dbReference type="Proteomes" id="UP000195807"/>
    </source>
</evidence>